<dbReference type="GO" id="GO:0006893">
    <property type="term" value="P:Golgi to plasma membrane transport"/>
    <property type="evidence" value="ECO:0007669"/>
    <property type="project" value="TreeGrafter"/>
</dbReference>
<proteinExistence type="inferred from homology"/>
<evidence type="ECO:0000256" key="1">
    <source>
        <dbReference type="ARBA" id="ARBA00006518"/>
    </source>
</evidence>
<dbReference type="EMBL" id="DS547091">
    <property type="protein sequence ID" value="EDR15143.1"/>
    <property type="molecule type" value="Genomic_DNA"/>
</dbReference>
<organism evidence="8">
    <name type="scientific">Laccaria bicolor (strain S238N-H82 / ATCC MYA-4686)</name>
    <name type="common">Bicoloured deceiver</name>
    <name type="synonym">Laccaria laccata var. bicolor</name>
    <dbReference type="NCBI Taxonomy" id="486041"/>
    <lineage>
        <taxon>Eukaryota</taxon>
        <taxon>Fungi</taxon>
        <taxon>Dikarya</taxon>
        <taxon>Basidiomycota</taxon>
        <taxon>Agaricomycotina</taxon>
        <taxon>Agaricomycetes</taxon>
        <taxon>Agaricomycetidae</taxon>
        <taxon>Agaricales</taxon>
        <taxon>Agaricineae</taxon>
        <taxon>Hydnangiaceae</taxon>
        <taxon>Laccaria</taxon>
    </lineage>
</organism>
<dbReference type="InterPro" id="IPR048628">
    <property type="entry name" value="Sec3_C"/>
</dbReference>
<dbReference type="GO" id="GO:0005886">
    <property type="term" value="C:plasma membrane"/>
    <property type="evidence" value="ECO:0007669"/>
    <property type="project" value="TreeGrafter"/>
</dbReference>
<dbReference type="InterPro" id="IPR028258">
    <property type="entry name" value="Sec3-PIP2_bind"/>
</dbReference>
<dbReference type="SMART" id="SM01313">
    <property type="entry name" value="Sec3-PIP2_bind"/>
    <property type="match status" value="1"/>
</dbReference>
<dbReference type="HOGENOM" id="CLU_002075_0_0_1"/>
<evidence type="ECO:0000259" key="6">
    <source>
        <dbReference type="SMART" id="SM01313"/>
    </source>
</evidence>
<dbReference type="CDD" id="cd13315">
    <property type="entry name" value="PH_Sec3"/>
    <property type="match status" value="1"/>
</dbReference>
<keyword evidence="2" id="KW-0813">Transport</keyword>
<dbReference type="GO" id="GO:0000145">
    <property type="term" value="C:exocyst"/>
    <property type="evidence" value="ECO:0007669"/>
    <property type="project" value="InterPro"/>
</dbReference>
<keyword evidence="3" id="KW-0268">Exocytosis</keyword>
<dbReference type="PANTHER" id="PTHR16092">
    <property type="entry name" value="SEC3/SYNTAXIN-RELATED"/>
    <property type="match status" value="1"/>
</dbReference>
<dbReference type="GO" id="GO:0005546">
    <property type="term" value="F:phosphatidylinositol-4,5-bisphosphate binding"/>
    <property type="evidence" value="ECO:0007669"/>
    <property type="project" value="TreeGrafter"/>
</dbReference>
<feature type="compositionally biased region" description="Polar residues" evidence="5">
    <location>
        <begin position="270"/>
        <end position="283"/>
    </location>
</feature>
<dbReference type="GeneID" id="6069684"/>
<dbReference type="InterPro" id="IPR019160">
    <property type="entry name" value="Sec3_CC"/>
</dbReference>
<dbReference type="Pfam" id="PF15277">
    <property type="entry name" value="Sec3-PIP2_bind"/>
    <property type="match status" value="1"/>
</dbReference>
<protein>
    <submittedName>
        <fullName evidence="7">Exocyst complex component, sec3 subunit</fullName>
    </submittedName>
</protein>
<sequence>MADQRQKIIASVFSRRNASGNLEEAYVSHVKIWEDAGVEGGGKKPRYILLSQANNGSGFIHKSKLNTNGSFSVGKTWTLSELRAVEVMNPLAFNITLSRTYRWQTENQDDQASFLEALINLFRVITSGAPLQLDGIEVAAPITADDQTSSIHAEAGPSRAPRLRSQTPIQNRYESFQESPLAGPQRLGTPPGAEPPVNGSQDYIQSIRPGGRSGPPPIAVSPLAAAAGPARKARHPLNVSFQGQTTQRISDEPPRIVSGQDSSVPYPPSMNASPVSSIRSQKPTVRAEEFSTQQDGPSLRRDQNARISYFDSTNQATLDRLVSIAPDSHLNVEAEEEDVQDTLTNVEEMIEGYEWASEDVISRKTTKGAVDLIEARLLDELMALEKANIHSFLESDDRIGMVMKFMDNAISELDNMDSFISTYKIHLNAASDDISFIQSQNRGLQVQTQNQRALLGELQNLLRTVHVEQDALATLTQESLEKGRSIQRLEDASAELYKALQAGRDTDMAATMERLEEYRTHNSQFCKRLFDFLSIMFTAQGKLLLGETNGLVIPPRGLPTVVAHQEIEVYLGRYAGLMLYLKEMDENVYGRLCAAYFSAASELHSTQLKSLISIFLQSVRKAPEDDQDQGFMTTSTTSASKSTTTIRRAGTLIRSPIENKNKDKDKGRASDGDLLAAEVLGLLLEQITATIYREDEFISDFLQINDAGLTFADYMGLDNYFRRQATRSASLSQATMKLIRNSLDLIFGFLPAELKNFIDVALSKDNMEIVAILVTLERCLIGAEEKNNQFVLSLLGKQQTRMKNAFDRHIHDQLKGIEQTKLSSKKRKGVTHFIKHFSSYAARVESQLVGADGLETRRLVDSAYEKIVQTMFESLKHIAKMEGEGEDKGQLNYHVILIENMHCFVVETSKMDNASLVTFSQRAELIYDENLNAYVKMVLRRPFSKLIDFFDAVDRLASSNPNDLSGNSTYNKSALRKVVKEYTSKDVRKHIDLLFKRVEKHFTEGSDKPTTEDATNGKVLVGVWKACEEELLRLLNRFSKRIAQSYSGTGITLEFTASDIETAFHKHP</sequence>
<keyword evidence="8" id="KW-1185">Reference proteome</keyword>
<reference evidence="7 8" key="1">
    <citation type="journal article" date="2008" name="Nature">
        <title>The genome of Laccaria bicolor provides insights into mycorrhizal symbiosis.</title>
        <authorList>
            <person name="Martin F."/>
            <person name="Aerts A."/>
            <person name="Ahren D."/>
            <person name="Brun A."/>
            <person name="Danchin E.G.J."/>
            <person name="Duchaussoy F."/>
            <person name="Gibon J."/>
            <person name="Kohler A."/>
            <person name="Lindquist E."/>
            <person name="Pereda V."/>
            <person name="Salamov A."/>
            <person name="Shapiro H.J."/>
            <person name="Wuyts J."/>
            <person name="Blaudez D."/>
            <person name="Buee M."/>
            <person name="Brokstein P."/>
            <person name="Canbaeck B."/>
            <person name="Cohen D."/>
            <person name="Courty P.E."/>
            <person name="Coutinho P.M."/>
            <person name="Delaruelle C."/>
            <person name="Detter J.C."/>
            <person name="Deveau A."/>
            <person name="DiFazio S."/>
            <person name="Duplessis S."/>
            <person name="Fraissinet-Tachet L."/>
            <person name="Lucic E."/>
            <person name="Frey-Klett P."/>
            <person name="Fourrey C."/>
            <person name="Feussner I."/>
            <person name="Gay G."/>
            <person name="Grimwood J."/>
            <person name="Hoegger P.J."/>
            <person name="Jain P."/>
            <person name="Kilaru S."/>
            <person name="Labbe J."/>
            <person name="Lin Y.C."/>
            <person name="Legue V."/>
            <person name="Le Tacon F."/>
            <person name="Marmeisse R."/>
            <person name="Melayah D."/>
            <person name="Montanini B."/>
            <person name="Muratet M."/>
            <person name="Nehls U."/>
            <person name="Niculita-Hirzel H."/>
            <person name="Oudot-Le Secq M.P."/>
            <person name="Peter M."/>
            <person name="Quesneville H."/>
            <person name="Rajashekar B."/>
            <person name="Reich M."/>
            <person name="Rouhier N."/>
            <person name="Schmutz J."/>
            <person name="Yin T."/>
            <person name="Chalot M."/>
            <person name="Henrissat B."/>
            <person name="Kuees U."/>
            <person name="Lucas S."/>
            <person name="Van de Peer Y."/>
            <person name="Podila G.K."/>
            <person name="Polle A."/>
            <person name="Pukkila P.J."/>
            <person name="Richardson P.M."/>
            <person name="Rouze P."/>
            <person name="Sanders I.R."/>
            <person name="Stajich J.E."/>
            <person name="Tunlid A."/>
            <person name="Tuskan G."/>
            <person name="Grigoriev I.V."/>
        </authorList>
    </citation>
    <scope>NUCLEOTIDE SEQUENCE [LARGE SCALE GENOMIC DNA]</scope>
    <source>
        <strain evidence="8">S238N-H82 / ATCC MYA-4686</strain>
    </source>
</reference>
<dbReference type="RefSeq" id="XP_001873351.1">
    <property type="nucleotide sequence ID" value="XM_001873316.1"/>
</dbReference>
<dbReference type="PANTHER" id="PTHR16092:SF14">
    <property type="entry name" value="EXOCYST COMPLEX COMPONENT 1 ISOFORM X1"/>
    <property type="match status" value="1"/>
</dbReference>
<dbReference type="Pfam" id="PF20654">
    <property type="entry name" value="Sec3_C-term"/>
    <property type="match status" value="1"/>
</dbReference>
<feature type="compositionally biased region" description="Polar residues" evidence="5">
    <location>
        <begin position="239"/>
        <end position="248"/>
    </location>
</feature>
<dbReference type="InParanoid" id="B0CR56"/>
<dbReference type="KEGG" id="lbc:LACBIDRAFT_379219"/>
<keyword evidence="4" id="KW-0175">Coiled coil</keyword>
<evidence type="ECO:0000256" key="2">
    <source>
        <dbReference type="ARBA" id="ARBA00022448"/>
    </source>
</evidence>
<evidence type="ECO:0000256" key="4">
    <source>
        <dbReference type="ARBA" id="ARBA00023054"/>
    </source>
</evidence>
<evidence type="ECO:0000313" key="7">
    <source>
        <dbReference type="EMBL" id="EDR15143.1"/>
    </source>
</evidence>
<dbReference type="GO" id="GO:0006887">
    <property type="term" value="P:exocytosis"/>
    <property type="evidence" value="ECO:0007669"/>
    <property type="project" value="UniProtKB-KW"/>
</dbReference>
<evidence type="ECO:0000256" key="5">
    <source>
        <dbReference type="SAM" id="MobiDB-lite"/>
    </source>
</evidence>
<comment type="similarity">
    <text evidence="1">Belongs to the SEC3 family.</text>
</comment>
<dbReference type="Proteomes" id="UP000001194">
    <property type="component" value="Unassembled WGS sequence"/>
</dbReference>
<feature type="domain" description="Exocyst complex component Sec3 PIP2-binding N-terminal" evidence="6">
    <location>
        <begin position="41"/>
        <end position="125"/>
    </location>
</feature>
<feature type="region of interest" description="Disordered" evidence="5">
    <location>
        <begin position="178"/>
        <end position="302"/>
    </location>
</feature>
<dbReference type="Gene3D" id="2.30.29.90">
    <property type="match status" value="1"/>
</dbReference>
<dbReference type="OrthoDB" id="27109at2759"/>
<dbReference type="Pfam" id="PF09763">
    <property type="entry name" value="Sec3_CC"/>
    <property type="match status" value="1"/>
</dbReference>
<gene>
    <name evidence="7" type="ORF">LACBIDRAFT_379219</name>
</gene>
<evidence type="ECO:0000256" key="3">
    <source>
        <dbReference type="ARBA" id="ARBA00022483"/>
    </source>
</evidence>
<feature type="compositionally biased region" description="Low complexity" evidence="5">
    <location>
        <begin position="220"/>
        <end position="230"/>
    </location>
</feature>
<dbReference type="AlphaFoldDB" id="B0CR56"/>
<dbReference type="STRING" id="486041.B0CR56"/>
<name>B0CR56_LACBS</name>
<accession>B0CR56</accession>
<evidence type="ECO:0000313" key="8">
    <source>
        <dbReference type="Proteomes" id="UP000001194"/>
    </source>
</evidence>